<evidence type="ECO:0000256" key="1">
    <source>
        <dbReference type="SAM" id="MobiDB-lite"/>
    </source>
</evidence>
<dbReference type="EMBL" id="JAATWM020000040">
    <property type="protein sequence ID" value="KAF9872091.1"/>
    <property type="molecule type" value="Genomic_DNA"/>
</dbReference>
<feature type="region of interest" description="Disordered" evidence="1">
    <location>
        <begin position="180"/>
        <end position="200"/>
    </location>
</feature>
<comment type="caution">
    <text evidence="2">The sequence shown here is derived from an EMBL/GenBank/DDBJ whole genome shotgun (WGS) entry which is preliminary data.</text>
</comment>
<evidence type="ECO:0000313" key="3">
    <source>
        <dbReference type="Proteomes" id="UP000781932"/>
    </source>
</evidence>
<proteinExistence type="predicted"/>
<dbReference type="OrthoDB" id="5430299at2759"/>
<keyword evidence="3" id="KW-1185">Reference proteome</keyword>
<sequence>MLTPDSSSSKSPAEFCPPGWKTDDELEKGYVVSDEDKEFFHFHREIRENHNLSSHEIMELVMRRWPDDKGMRHGYFDWRERYYSRYFDSFNQAWTLDDFCNNLAQTDFGNFKSLARWVWTMEQAHLPFMPFGQVNWGGYETGFGLLPSSGYIHPHVDGHRSRNDELLHRSIIATNDIVIKPTTPDGRGGDQMQPSRPSKASDAKVLGRLNCRIFAQLGSLYVFDGDRQKAKDSEQDIRKGPWRSTGFGVLLELGSRGRQLGVHVMWNFFGELTKPDGSTTRRHIETADAQGKRLPHIGFVHEKCNIHTRFVMEKIAHSLADFQSREKLVTFTSLSDGDPFPKDEIQVVRVKHLNDAVGGRIMLPQFVKD</sequence>
<dbReference type="GeneID" id="62166216"/>
<reference evidence="2" key="1">
    <citation type="submission" date="2020-03" db="EMBL/GenBank/DDBJ databases">
        <authorList>
            <person name="He L."/>
        </authorList>
    </citation>
    <scope>NUCLEOTIDE SEQUENCE</scope>
    <source>
        <strain evidence="2">CkLH20</strain>
    </source>
</reference>
<reference evidence="2" key="2">
    <citation type="submission" date="2020-11" db="EMBL/GenBank/DDBJ databases">
        <title>Whole genome sequencing of Colletotrichum sp.</title>
        <authorList>
            <person name="Li H."/>
        </authorList>
    </citation>
    <scope>NUCLEOTIDE SEQUENCE</scope>
    <source>
        <strain evidence="2">CkLH20</strain>
    </source>
</reference>
<name>A0A9P6I140_9PEZI</name>
<dbReference type="Proteomes" id="UP000781932">
    <property type="component" value="Unassembled WGS sequence"/>
</dbReference>
<accession>A0A9P6I140</accession>
<dbReference type="RefSeq" id="XP_038741552.1">
    <property type="nucleotide sequence ID" value="XM_038893142.1"/>
</dbReference>
<organism evidence="2 3">
    <name type="scientific">Colletotrichum karsti</name>
    <dbReference type="NCBI Taxonomy" id="1095194"/>
    <lineage>
        <taxon>Eukaryota</taxon>
        <taxon>Fungi</taxon>
        <taxon>Dikarya</taxon>
        <taxon>Ascomycota</taxon>
        <taxon>Pezizomycotina</taxon>
        <taxon>Sordariomycetes</taxon>
        <taxon>Hypocreomycetidae</taxon>
        <taxon>Glomerellales</taxon>
        <taxon>Glomerellaceae</taxon>
        <taxon>Colletotrichum</taxon>
        <taxon>Colletotrichum boninense species complex</taxon>
    </lineage>
</organism>
<gene>
    <name evidence="2" type="ORF">CkaCkLH20_10428</name>
</gene>
<protein>
    <submittedName>
        <fullName evidence="2">Uncharacterized protein</fullName>
    </submittedName>
</protein>
<evidence type="ECO:0000313" key="2">
    <source>
        <dbReference type="EMBL" id="KAF9872091.1"/>
    </source>
</evidence>
<dbReference type="AlphaFoldDB" id="A0A9P6I140"/>